<dbReference type="InterPro" id="IPR000792">
    <property type="entry name" value="Tscrpt_reg_LuxR_C"/>
</dbReference>
<gene>
    <name evidence="2" type="ORF">ALP8811_02192</name>
</gene>
<evidence type="ECO:0000313" key="3">
    <source>
        <dbReference type="Proteomes" id="UP000244911"/>
    </source>
</evidence>
<dbReference type="SMART" id="SM00421">
    <property type="entry name" value="HTH_LUXR"/>
    <property type="match status" value="1"/>
</dbReference>
<proteinExistence type="predicted"/>
<dbReference type="SUPFAM" id="SSF46894">
    <property type="entry name" value="C-terminal effector domain of the bipartite response regulators"/>
    <property type="match status" value="1"/>
</dbReference>
<dbReference type="AlphaFoldDB" id="A0A2R8AMT0"/>
<protein>
    <recommendedName>
        <fullName evidence="1">HTH luxR-type domain-containing protein</fullName>
    </recommendedName>
</protein>
<dbReference type="Gene3D" id="1.10.10.10">
    <property type="entry name" value="Winged helix-like DNA-binding domain superfamily/Winged helix DNA-binding domain"/>
    <property type="match status" value="1"/>
</dbReference>
<dbReference type="GO" id="GO:0006355">
    <property type="term" value="P:regulation of DNA-templated transcription"/>
    <property type="evidence" value="ECO:0007669"/>
    <property type="project" value="InterPro"/>
</dbReference>
<dbReference type="EMBL" id="OMOI01000001">
    <property type="protein sequence ID" value="SPF77169.1"/>
    <property type="molecule type" value="Genomic_DNA"/>
</dbReference>
<accession>A0A2R8AMT0</accession>
<evidence type="ECO:0000259" key="1">
    <source>
        <dbReference type="SMART" id="SM00421"/>
    </source>
</evidence>
<dbReference type="InterPro" id="IPR036388">
    <property type="entry name" value="WH-like_DNA-bd_sf"/>
</dbReference>
<dbReference type="InterPro" id="IPR016032">
    <property type="entry name" value="Sig_transdc_resp-reg_C-effctor"/>
</dbReference>
<dbReference type="Proteomes" id="UP000244911">
    <property type="component" value="Unassembled WGS sequence"/>
</dbReference>
<evidence type="ECO:0000313" key="2">
    <source>
        <dbReference type="EMBL" id="SPF77169.1"/>
    </source>
</evidence>
<reference evidence="3" key="1">
    <citation type="submission" date="2018-03" db="EMBL/GenBank/DDBJ databases">
        <authorList>
            <person name="Rodrigo-Torres L."/>
            <person name="Arahal R. D."/>
            <person name="Lucena T."/>
        </authorList>
    </citation>
    <scope>NUCLEOTIDE SEQUENCE [LARGE SCALE GENOMIC DNA]</scope>
    <source>
        <strain evidence="3">CECT 8811</strain>
    </source>
</reference>
<keyword evidence="3" id="KW-1185">Reference proteome</keyword>
<feature type="domain" description="HTH luxR-type" evidence="1">
    <location>
        <begin position="329"/>
        <end position="386"/>
    </location>
</feature>
<dbReference type="GO" id="GO:0003677">
    <property type="term" value="F:DNA binding"/>
    <property type="evidence" value="ECO:0007669"/>
    <property type="project" value="InterPro"/>
</dbReference>
<name>A0A2R8AMT0_9RHOB</name>
<dbReference type="PRINTS" id="PR00038">
    <property type="entry name" value="HTHLUXR"/>
</dbReference>
<dbReference type="Pfam" id="PF00196">
    <property type="entry name" value="GerE"/>
    <property type="match status" value="1"/>
</dbReference>
<organism evidence="2 3">
    <name type="scientific">Aliiroseovarius pelagivivens</name>
    <dbReference type="NCBI Taxonomy" id="1639690"/>
    <lineage>
        <taxon>Bacteria</taxon>
        <taxon>Pseudomonadati</taxon>
        <taxon>Pseudomonadota</taxon>
        <taxon>Alphaproteobacteria</taxon>
        <taxon>Rhodobacterales</taxon>
        <taxon>Paracoccaceae</taxon>
        <taxon>Aliiroseovarius</taxon>
    </lineage>
</organism>
<sequence>MASSEIRAAQELSELIGLIYDSALEPNQWERLLQKICEMFPGHMALTGTFDGGHFLGGYSPSGFMTEQFKSMYEARWDDGHFIGDQTAYADERAAALRRDPPTLGRVRSSRDWYSDEEYRNTAFNRIFMKPVRTGHWTTLVFALNGTRLAALMFFENEEEALEKDFAGLRQILELISPHVVRATRIARAIYMAKEVAETYKGFLDAIAIPLLITDSGRTLQTANSAGQRLLDRGDLFRLSQNGSLSLVDVHDFNAFRKILLDVEIDNDARGLRLEQADGVISLCVAPFHPSMVTHLQAEKDVFDKDQLLAIFVGAHGTHSINSGLLQDVFQLTPREATICNALASGQTPMQISVELGRAEKTIRNQIQSVYDKVGVASNRELSDALSVFRAVGAMFDSEDPYLFGEQQPRVT</sequence>
<dbReference type="CDD" id="cd06170">
    <property type="entry name" value="LuxR_C_like"/>
    <property type="match status" value="1"/>
</dbReference>
<dbReference type="RefSeq" id="WP_146184016.1">
    <property type="nucleotide sequence ID" value="NZ_OMOI01000001.1"/>
</dbReference>
<dbReference type="OrthoDB" id="5497412at2"/>